<name>A0A1R3KY42_COCAP</name>
<gene>
    <name evidence="1" type="ORF">CCACVL1_00179</name>
</gene>
<keyword evidence="2" id="KW-1185">Reference proteome</keyword>
<evidence type="ECO:0000313" key="1">
    <source>
        <dbReference type="EMBL" id="OMP12005.1"/>
    </source>
</evidence>
<evidence type="ECO:0000313" key="2">
    <source>
        <dbReference type="Proteomes" id="UP000188268"/>
    </source>
</evidence>
<accession>A0A1R3KY42</accession>
<feature type="non-terminal residue" evidence="1">
    <location>
        <position position="26"/>
    </location>
</feature>
<dbReference type="Proteomes" id="UP000188268">
    <property type="component" value="Unassembled WGS sequence"/>
</dbReference>
<dbReference type="EMBL" id="AWWV01000584">
    <property type="protein sequence ID" value="OMP12005.1"/>
    <property type="molecule type" value="Genomic_DNA"/>
</dbReference>
<proteinExistence type="predicted"/>
<sequence>VLLSSWVRVRVCFVGFFKWSLLINFK</sequence>
<feature type="non-terminal residue" evidence="1">
    <location>
        <position position="1"/>
    </location>
</feature>
<dbReference type="Gramene" id="OMP12005">
    <property type="protein sequence ID" value="OMP12005"/>
    <property type="gene ID" value="CCACVL1_00179"/>
</dbReference>
<comment type="caution">
    <text evidence="1">The sequence shown here is derived from an EMBL/GenBank/DDBJ whole genome shotgun (WGS) entry which is preliminary data.</text>
</comment>
<organism evidence="1 2">
    <name type="scientific">Corchorus capsularis</name>
    <name type="common">Jute</name>
    <dbReference type="NCBI Taxonomy" id="210143"/>
    <lineage>
        <taxon>Eukaryota</taxon>
        <taxon>Viridiplantae</taxon>
        <taxon>Streptophyta</taxon>
        <taxon>Embryophyta</taxon>
        <taxon>Tracheophyta</taxon>
        <taxon>Spermatophyta</taxon>
        <taxon>Magnoliopsida</taxon>
        <taxon>eudicotyledons</taxon>
        <taxon>Gunneridae</taxon>
        <taxon>Pentapetalae</taxon>
        <taxon>rosids</taxon>
        <taxon>malvids</taxon>
        <taxon>Malvales</taxon>
        <taxon>Malvaceae</taxon>
        <taxon>Grewioideae</taxon>
        <taxon>Apeibeae</taxon>
        <taxon>Corchorus</taxon>
    </lineage>
</organism>
<reference evidence="1 2" key="1">
    <citation type="submission" date="2013-09" db="EMBL/GenBank/DDBJ databases">
        <title>Corchorus capsularis genome sequencing.</title>
        <authorList>
            <person name="Alam M."/>
            <person name="Haque M.S."/>
            <person name="Islam M.S."/>
            <person name="Emdad E.M."/>
            <person name="Islam M.M."/>
            <person name="Ahmed B."/>
            <person name="Halim A."/>
            <person name="Hossen Q.M.M."/>
            <person name="Hossain M.Z."/>
            <person name="Ahmed R."/>
            <person name="Khan M.M."/>
            <person name="Islam R."/>
            <person name="Rashid M.M."/>
            <person name="Khan S.A."/>
            <person name="Rahman M.S."/>
            <person name="Alam M."/>
        </authorList>
    </citation>
    <scope>NUCLEOTIDE SEQUENCE [LARGE SCALE GENOMIC DNA]</scope>
    <source>
        <strain evidence="2">cv. CVL-1</strain>
        <tissue evidence="1">Whole seedling</tissue>
    </source>
</reference>
<dbReference type="AlphaFoldDB" id="A0A1R3KY42"/>
<protein>
    <submittedName>
        <fullName evidence="1">Uncharacterized protein</fullName>
    </submittedName>
</protein>